<evidence type="ECO:0000256" key="6">
    <source>
        <dbReference type="ARBA" id="ARBA00022884"/>
    </source>
</evidence>
<dbReference type="PROSITE" id="PS51194">
    <property type="entry name" value="HELICASE_CTER"/>
    <property type="match status" value="1"/>
</dbReference>
<keyword evidence="6" id="KW-0694">RNA-binding</keyword>
<dbReference type="GO" id="GO:0016787">
    <property type="term" value="F:hydrolase activity"/>
    <property type="evidence" value="ECO:0007669"/>
    <property type="project" value="UniProtKB-KW"/>
</dbReference>
<dbReference type="InterPro" id="IPR044742">
    <property type="entry name" value="DEAD/DEAH_RhlB"/>
</dbReference>
<dbReference type="InterPro" id="IPR011545">
    <property type="entry name" value="DEAD/DEAH_box_helicase_dom"/>
</dbReference>
<proteinExistence type="predicted"/>
<evidence type="ECO:0000259" key="11">
    <source>
        <dbReference type="PROSITE" id="PS51195"/>
    </source>
</evidence>
<feature type="region of interest" description="Disordered" evidence="8">
    <location>
        <begin position="287"/>
        <end position="329"/>
    </location>
</feature>
<dbReference type="GO" id="GO:0005524">
    <property type="term" value="F:ATP binding"/>
    <property type="evidence" value="ECO:0007669"/>
    <property type="project" value="UniProtKB-KW"/>
</dbReference>
<dbReference type="SMART" id="SM00490">
    <property type="entry name" value="HELICc"/>
    <property type="match status" value="1"/>
</dbReference>
<dbReference type="SMART" id="SM00487">
    <property type="entry name" value="DEXDc"/>
    <property type="match status" value="1"/>
</dbReference>
<dbReference type="GO" id="GO:0003724">
    <property type="term" value="F:RNA helicase activity"/>
    <property type="evidence" value="ECO:0007669"/>
    <property type="project" value="UniProtKB-EC"/>
</dbReference>
<dbReference type="EC" id="3.6.4.13" evidence="1"/>
<dbReference type="PROSITE" id="PS51192">
    <property type="entry name" value="HELICASE_ATP_BIND_1"/>
    <property type="match status" value="1"/>
</dbReference>
<sequence length="576" mass="63721">MILSRSVSVLHFCGVSSAPKLLSQKFKVSFALAYGSSASFRLISLNRSNGKWVRGFASATEAEVERKGNDTFFADHAVSWKSLGLSDKVSVALQDSGFGRPSLTQAVCIPSILSGRDVIVAAETGSGKTHGYLAPIIDQLTSTALDSEHTNRDERPFPLKNISLILCPNVMLCEQVVRMVNGLLGEDGNPLLTVEAVCGSQGWPDKQPDIIVSTPAALLNNIEPKRNRRVEFLRSVKYVVFDEADMLLCGSFQNQIIRLINMMRFDEKQASRLANSKLGKPIEVDAESLAQSDSENENDADFEDGSISEEEEEELEYLDDTTQVPSIENETGPEIRKGWRRVRKIYSRSKQYIFIAATLPLNGKKTAGGLLKHMFPDAVWVSGNFLHRNSPRLKQKWVEVTVDTQVDALLEAVRNNNSEDRTMVFANTVEAVEAVADILEKATIQCYRYHKNHTLEERANILADFRENGGVFVCTDAAARGVDVPNVSHVIQADFSSCAVDFLHRIGRTARAGLYGTVTSLYTEANSDLVEAIREAVKTGQPVETAFSRKRGFRNKIKKRAFLKAGEAEEPQAVRV</sequence>
<dbReference type="InterPro" id="IPR014001">
    <property type="entry name" value="Helicase_ATP-bd"/>
</dbReference>
<evidence type="ECO:0000256" key="3">
    <source>
        <dbReference type="ARBA" id="ARBA00022801"/>
    </source>
</evidence>
<dbReference type="CDD" id="cd00268">
    <property type="entry name" value="DEADc"/>
    <property type="match status" value="1"/>
</dbReference>
<dbReference type="Gene3D" id="3.40.50.300">
    <property type="entry name" value="P-loop containing nucleotide triphosphate hydrolases"/>
    <property type="match status" value="2"/>
</dbReference>
<keyword evidence="4" id="KW-0347">Helicase</keyword>
<dbReference type="Proteomes" id="UP000836841">
    <property type="component" value="Chromosome 2"/>
</dbReference>
<feature type="domain" description="Helicase ATP-binding" evidence="9">
    <location>
        <begin position="109"/>
        <end position="377"/>
    </location>
</feature>
<evidence type="ECO:0000313" key="13">
    <source>
        <dbReference type="Proteomes" id="UP000836841"/>
    </source>
</evidence>
<dbReference type="SUPFAM" id="SSF52540">
    <property type="entry name" value="P-loop containing nucleoside triphosphate hydrolases"/>
    <property type="match status" value="1"/>
</dbReference>
<dbReference type="InterPro" id="IPR027417">
    <property type="entry name" value="P-loop_NTPase"/>
</dbReference>
<dbReference type="InterPro" id="IPR014014">
    <property type="entry name" value="RNA_helicase_DEAD_Q_motif"/>
</dbReference>
<protein>
    <recommendedName>
        <fullName evidence="1">RNA helicase</fullName>
        <ecNumber evidence="1">3.6.4.13</ecNumber>
    </recommendedName>
</protein>
<dbReference type="PROSITE" id="PS51195">
    <property type="entry name" value="Q_MOTIF"/>
    <property type="match status" value="1"/>
</dbReference>
<evidence type="ECO:0000256" key="8">
    <source>
        <dbReference type="SAM" id="MobiDB-lite"/>
    </source>
</evidence>
<accession>A0AAU9RPJ7</accession>
<dbReference type="InterPro" id="IPR001650">
    <property type="entry name" value="Helicase_C-like"/>
</dbReference>
<feature type="compositionally biased region" description="Acidic residues" evidence="8">
    <location>
        <begin position="294"/>
        <end position="319"/>
    </location>
</feature>
<evidence type="ECO:0000256" key="7">
    <source>
        <dbReference type="PROSITE-ProRule" id="PRU00552"/>
    </source>
</evidence>
<dbReference type="PANTHER" id="PTHR47958">
    <property type="entry name" value="ATP-DEPENDENT RNA HELICASE DBP3"/>
    <property type="match status" value="1"/>
</dbReference>
<dbReference type="AlphaFoldDB" id="A0AAU9RPJ7"/>
<keyword evidence="5" id="KW-0067">ATP-binding</keyword>
<keyword evidence="13" id="KW-1185">Reference proteome</keyword>
<keyword evidence="3" id="KW-0378">Hydrolase</keyword>
<gene>
    <name evidence="12" type="ORF">TAV2_LOCUS7935</name>
</gene>
<dbReference type="CDD" id="cd18787">
    <property type="entry name" value="SF2_C_DEAD"/>
    <property type="match status" value="1"/>
</dbReference>
<feature type="short sequence motif" description="Q motif" evidence="7">
    <location>
        <begin position="78"/>
        <end position="106"/>
    </location>
</feature>
<evidence type="ECO:0000256" key="4">
    <source>
        <dbReference type="ARBA" id="ARBA00022806"/>
    </source>
</evidence>
<evidence type="ECO:0000256" key="5">
    <source>
        <dbReference type="ARBA" id="ARBA00022840"/>
    </source>
</evidence>
<keyword evidence="2" id="KW-0547">Nucleotide-binding</keyword>
<evidence type="ECO:0000259" key="9">
    <source>
        <dbReference type="PROSITE" id="PS51192"/>
    </source>
</evidence>
<name>A0AAU9RPJ7_THLAR</name>
<feature type="compositionally biased region" description="Polar residues" evidence="8">
    <location>
        <begin position="320"/>
        <end position="329"/>
    </location>
</feature>
<dbReference type="Pfam" id="PF00270">
    <property type="entry name" value="DEAD"/>
    <property type="match status" value="1"/>
</dbReference>
<evidence type="ECO:0000313" key="12">
    <source>
        <dbReference type="EMBL" id="CAH2047510.1"/>
    </source>
</evidence>
<feature type="domain" description="Helicase C-terminal" evidence="10">
    <location>
        <begin position="405"/>
        <end position="554"/>
    </location>
</feature>
<evidence type="ECO:0000259" key="10">
    <source>
        <dbReference type="PROSITE" id="PS51194"/>
    </source>
</evidence>
<feature type="domain" description="DEAD-box RNA helicase Q" evidence="11">
    <location>
        <begin position="78"/>
        <end position="106"/>
    </location>
</feature>
<organism evidence="12 13">
    <name type="scientific">Thlaspi arvense</name>
    <name type="common">Field penny-cress</name>
    <dbReference type="NCBI Taxonomy" id="13288"/>
    <lineage>
        <taxon>Eukaryota</taxon>
        <taxon>Viridiplantae</taxon>
        <taxon>Streptophyta</taxon>
        <taxon>Embryophyta</taxon>
        <taxon>Tracheophyta</taxon>
        <taxon>Spermatophyta</taxon>
        <taxon>Magnoliopsida</taxon>
        <taxon>eudicotyledons</taxon>
        <taxon>Gunneridae</taxon>
        <taxon>Pentapetalae</taxon>
        <taxon>rosids</taxon>
        <taxon>malvids</taxon>
        <taxon>Brassicales</taxon>
        <taxon>Brassicaceae</taxon>
        <taxon>Thlaspideae</taxon>
        <taxon>Thlaspi</taxon>
    </lineage>
</organism>
<reference evidence="12 13" key="1">
    <citation type="submission" date="2022-03" db="EMBL/GenBank/DDBJ databases">
        <authorList>
            <person name="Nunn A."/>
            <person name="Chopra R."/>
            <person name="Nunn A."/>
            <person name="Contreras Garrido A."/>
        </authorList>
    </citation>
    <scope>NUCLEOTIDE SEQUENCE [LARGE SCALE GENOMIC DNA]</scope>
</reference>
<evidence type="ECO:0000256" key="1">
    <source>
        <dbReference type="ARBA" id="ARBA00012552"/>
    </source>
</evidence>
<dbReference type="Pfam" id="PF00271">
    <property type="entry name" value="Helicase_C"/>
    <property type="match status" value="1"/>
</dbReference>
<dbReference type="EMBL" id="OU466858">
    <property type="protein sequence ID" value="CAH2047510.1"/>
    <property type="molecule type" value="Genomic_DNA"/>
</dbReference>
<evidence type="ECO:0000256" key="2">
    <source>
        <dbReference type="ARBA" id="ARBA00022741"/>
    </source>
</evidence>
<dbReference type="GO" id="GO:0003723">
    <property type="term" value="F:RNA binding"/>
    <property type="evidence" value="ECO:0007669"/>
    <property type="project" value="UniProtKB-KW"/>
</dbReference>